<feature type="compositionally biased region" description="Basic and acidic residues" evidence="1">
    <location>
        <begin position="1"/>
        <end position="11"/>
    </location>
</feature>
<feature type="region of interest" description="Disordered" evidence="1">
    <location>
        <begin position="1"/>
        <end position="44"/>
    </location>
</feature>
<name>A0ABQ5KN42_9EUKA</name>
<organism evidence="2 3">
    <name type="scientific">Aduncisulcus paluster</name>
    <dbReference type="NCBI Taxonomy" id="2918883"/>
    <lineage>
        <taxon>Eukaryota</taxon>
        <taxon>Metamonada</taxon>
        <taxon>Carpediemonas-like organisms</taxon>
        <taxon>Aduncisulcus</taxon>
    </lineage>
</organism>
<evidence type="ECO:0000313" key="2">
    <source>
        <dbReference type="EMBL" id="GKT33937.1"/>
    </source>
</evidence>
<accession>A0ABQ5KN42</accession>
<proteinExistence type="predicted"/>
<protein>
    <submittedName>
        <fullName evidence="2">Uncharacterized protein</fullName>
    </submittedName>
</protein>
<evidence type="ECO:0000313" key="3">
    <source>
        <dbReference type="Proteomes" id="UP001057375"/>
    </source>
</evidence>
<gene>
    <name evidence="2" type="ORF">ADUPG1_014545</name>
</gene>
<feature type="compositionally biased region" description="Low complexity" evidence="1">
    <location>
        <begin position="30"/>
        <end position="44"/>
    </location>
</feature>
<dbReference type="Proteomes" id="UP001057375">
    <property type="component" value="Unassembled WGS sequence"/>
</dbReference>
<evidence type="ECO:0000256" key="1">
    <source>
        <dbReference type="SAM" id="MobiDB-lite"/>
    </source>
</evidence>
<reference evidence="2" key="1">
    <citation type="submission" date="2022-03" db="EMBL/GenBank/DDBJ databases">
        <title>Draft genome sequence of Aduncisulcus paluster, a free-living microaerophilic Fornicata.</title>
        <authorList>
            <person name="Yuyama I."/>
            <person name="Kume K."/>
            <person name="Tamura T."/>
            <person name="Inagaki Y."/>
            <person name="Hashimoto T."/>
        </authorList>
    </citation>
    <scope>NUCLEOTIDE SEQUENCE</scope>
    <source>
        <strain evidence="2">NY0171</strain>
    </source>
</reference>
<comment type="caution">
    <text evidence="2">The sequence shown here is derived from an EMBL/GenBank/DDBJ whole genome shotgun (WGS) entry which is preliminary data.</text>
</comment>
<dbReference type="EMBL" id="BQXS01016386">
    <property type="protein sequence ID" value="GKT33937.1"/>
    <property type="molecule type" value="Genomic_DNA"/>
</dbReference>
<keyword evidence="3" id="KW-1185">Reference proteome</keyword>
<sequence>SEAERLFPRIGEEEEEEEAPNLEAKNIFTSSNSASSSLSIPINL</sequence>
<feature type="non-terminal residue" evidence="2">
    <location>
        <position position="1"/>
    </location>
</feature>